<dbReference type="Proteomes" id="UP000274097">
    <property type="component" value="Unassembled WGS sequence"/>
</dbReference>
<dbReference type="Pfam" id="PF13860">
    <property type="entry name" value="FlgD_ig"/>
    <property type="match status" value="1"/>
</dbReference>
<evidence type="ECO:0000256" key="5">
    <source>
        <dbReference type="RuleBase" id="RU362076"/>
    </source>
</evidence>
<evidence type="ECO:0000256" key="2">
    <source>
        <dbReference type="ARBA" id="ARBA00016013"/>
    </source>
</evidence>
<evidence type="ECO:0000313" key="9">
    <source>
        <dbReference type="EMBL" id="RMI20112.1"/>
    </source>
</evidence>
<sequence length="230" mass="23714">MVTSTSAIGAATGTASANPTTPTTSLSSSSQDFDRFLKLLTAQMKYQDPMQPTDPTQFVAQLAQFSQVEQQTKSNTLLQSILEQVSGAGSLSQNAALIGKSVQTSVSNITLPASGNAAAVTVNISSASTLKNLRIEVLDSAGNVARSVLAAKGETTFTFDGKDGNGARMAAGSYALRVVGEDANNTRQSAGTVSSAGKITEVRRDSAGSFMLALENGNAVSLDDIARLTQ</sequence>
<dbReference type="Gene3D" id="2.30.30.910">
    <property type="match status" value="1"/>
</dbReference>
<evidence type="ECO:0000313" key="8">
    <source>
        <dbReference type="EMBL" id="RKK03100.1"/>
    </source>
</evidence>
<evidence type="ECO:0000259" key="7">
    <source>
        <dbReference type="Pfam" id="PF13860"/>
    </source>
</evidence>
<reference evidence="8 11" key="1">
    <citation type="submission" date="2018-09" db="EMBL/GenBank/DDBJ databases">
        <title>Roseomonas sp. nov., isolated from feces of Tibetan antelopes in the Qinghai-Tibet plateau, China.</title>
        <authorList>
            <person name="Tian Z."/>
        </authorList>
    </citation>
    <scope>NUCLEOTIDE SEQUENCE [LARGE SCALE GENOMIC DNA]</scope>
    <source>
        <strain evidence="9 10">Z23</strain>
        <strain evidence="8 11">Z24</strain>
    </source>
</reference>
<feature type="domain" description="FlgD/Vpr Ig-like" evidence="7">
    <location>
        <begin position="115"/>
        <end position="182"/>
    </location>
</feature>
<dbReference type="RefSeq" id="WP_120639341.1">
    <property type="nucleotide sequence ID" value="NZ_RAQU01000105.1"/>
</dbReference>
<evidence type="ECO:0000313" key="10">
    <source>
        <dbReference type="Proteomes" id="UP000274097"/>
    </source>
</evidence>
<dbReference type="InterPro" id="IPR025965">
    <property type="entry name" value="FlgD/Vpr_Ig-like"/>
</dbReference>
<dbReference type="EMBL" id="RAQU01000105">
    <property type="protein sequence ID" value="RKK03100.1"/>
    <property type="molecule type" value="Genomic_DNA"/>
</dbReference>
<gene>
    <name evidence="8" type="ORF">D6Z83_16295</name>
    <name evidence="9" type="ORF">EBE87_16645</name>
</gene>
<comment type="similarity">
    <text evidence="1 5">Belongs to the FlgD family.</text>
</comment>
<dbReference type="AlphaFoldDB" id="A0A3A9JAK3"/>
<feature type="region of interest" description="Disordered" evidence="6">
    <location>
        <begin position="1"/>
        <end position="29"/>
    </location>
</feature>
<dbReference type="Pfam" id="PF03963">
    <property type="entry name" value="FlgD"/>
    <property type="match status" value="1"/>
</dbReference>
<comment type="function">
    <text evidence="4 5">Required for flagellar hook formation. May act as a scaffolding protein.</text>
</comment>
<dbReference type="OrthoDB" id="9785233at2"/>
<proteinExistence type="inferred from homology"/>
<dbReference type="InParanoid" id="A0A3A9JAK3"/>
<protein>
    <recommendedName>
        <fullName evidence="2 5">Basal-body rod modification protein FlgD</fullName>
    </recommendedName>
</protein>
<evidence type="ECO:0000256" key="1">
    <source>
        <dbReference type="ARBA" id="ARBA00010577"/>
    </source>
</evidence>
<evidence type="ECO:0000256" key="6">
    <source>
        <dbReference type="SAM" id="MobiDB-lite"/>
    </source>
</evidence>
<evidence type="ECO:0000256" key="3">
    <source>
        <dbReference type="ARBA" id="ARBA00022795"/>
    </source>
</evidence>
<evidence type="ECO:0000313" key="11">
    <source>
        <dbReference type="Proteomes" id="UP000278036"/>
    </source>
</evidence>
<accession>A0A3A9JAK3</accession>
<dbReference type="GO" id="GO:0044781">
    <property type="term" value="P:bacterial-type flagellum organization"/>
    <property type="evidence" value="ECO:0007669"/>
    <property type="project" value="UniProtKB-UniRule"/>
</dbReference>
<dbReference type="Gene3D" id="2.60.40.4070">
    <property type="match status" value="1"/>
</dbReference>
<organism evidence="8 11">
    <name type="scientific">Teichococcus wenyumeiae</name>
    <dbReference type="NCBI Taxonomy" id="2478470"/>
    <lineage>
        <taxon>Bacteria</taxon>
        <taxon>Pseudomonadati</taxon>
        <taxon>Pseudomonadota</taxon>
        <taxon>Alphaproteobacteria</taxon>
        <taxon>Acetobacterales</taxon>
        <taxon>Roseomonadaceae</taxon>
        <taxon>Roseomonas</taxon>
    </lineage>
</organism>
<keyword evidence="8" id="KW-0966">Cell projection</keyword>
<keyword evidence="3 5" id="KW-1005">Bacterial flagellum biogenesis</keyword>
<dbReference type="Proteomes" id="UP000278036">
    <property type="component" value="Unassembled WGS sequence"/>
</dbReference>
<comment type="caution">
    <text evidence="8">The sequence shown here is derived from an EMBL/GenBank/DDBJ whole genome shotgun (WGS) entry which is preliminary data.</text>
</comment>
<dbReference type="InterPro" id="IPR005648">
    <property type="entry name" value="FlgD"/>
</dbReference>
<keyword evidence="8" id="KW-0969">Cilium</keyword>
<name>A0A3A9JAK3_9PROT</name>
<dbReference type="EMBL" id="RFLX01000013">
    <property type="protein sequence ID" value="RMI20112.1"/>
    <property type="molecule type" value="Genomic_DNA"/>
</dbReference>
<evidence type="ECO:0000256" key="4">
    <source>
        <dbReference type="ARBA" id="ARBA00024746"/>
    </source>
</evidence>
<keyword evidence="10" id="KW-1185">Reference proteome</keyword>
<keyword evidence="8" id="KW-0282">Flagellum</keyword>